<dbReference type="EMBL" id="KJ567043">
    <property type="protein sequence ID" value="AID58935.1"/>
    <property type="molecule type" value="Genomic_DNA"/>
</dbReference>
<organism evidence="1 2">
    <name type="scientific">Mycobacterium phage Gaia</name>
    <dbReference type="NCBI Taxonomy" id="1486472"/>
    <lineage>
        <taxon>Viruses</taxon>
        <taxon>Duplodnaviria</taxon>
        <taxon>Heunggongvirae</taxon>
        <taxon>Uroviricota</taxon>
        <taxon>Caudoviricetes</taxon>
        <taxon>Gaiavirus</taxon>
        <taxon>Gaiavirus gaia</taxon>
    </lineage>
</organism>
<dbReference type="RefSeq" id="YP_009124858.1">
    <property type="nucleotide sequence ID" value="NC_026590.1"/>
</dbReference>
<keyword evidence="2" id="KW-1185">Reference proteome</keyword>
<reference evidence="1 2" key="1">
    <citation type="submission" date="2014-03" db="EMBL/GenBank/DDBJ databases">
        <authorList>
            <person name="Yoder B.A."/>
            <person name="Colicchio M.A."/>
            <person name="Schafer C.E."/>
            <person name="Abrahim M.R."/>
            <person name="Adkins N.L."/>
            <person name="Burke K.A."/>
            <person name="Churilla B.M."/>
            <person name="Cohen K.L."/>
            <person name="Fasoranti T.O."/>
            <person name="Genkil J.S."/>
            <person name="Kramer Z.J."/>
            <person name="Prout A.K."/>
            <person name="Schwarz A.G."/>
            <person name="Tish M."/>
            <person name="Vispute N."/>
            <person name="Wilkes K.E."/>
            <person name="Williams C.R."/>
            <person name="Xiao X."/>
            <person name="Yu V.J."/>
            <person name="Lapin J.S."/>
            <person name="Ott C.T."/>
            <person name="Walburn T.D."/>
            <person name="Bradley K.W."/>
            <person name="Clarke D.Q."/>
            <person name="Lewis M.F."/>
            <person name="Barker L.P."/>
            <person name="Bailey C."/>
            <person name="Asai D.J."/>
            <person name="Bowman C.A."/>
            <person name="Russell D.A."/>
            <person name="Pope W.H."/>
            <person name="Jacobs-Sera D."/>
            <person name="Hendrix R.W."/>
            <person name="Hatfull G.F."/>
        </authorList>
    </citation>
    <scope>NUCLEOTIDE SEQUENCE [LARGE SCALE GENOMIC DNA]</scope>
</reference>
<sequence length="135" mass="14828">MSDYFVIHVGRGTDGGFGDYSPPYWSEKPVEVDGRTIWFADESEAIAAVEQLNTMARDDFYNAGHGGLYTGDFPIEYEVRRITPPKGDACLSTEAVRMVSAAHASTWRASSWGDDCCEECGGFGHAGWPDCEDDD</sequence>
<dbReference type="Proteomes" id="UP000027491">
    <property type="component" value="Segment"/>
</dbReference>
<accession>A0A068F8U6</accession>
<proteinExistence type="predicted"/>
<name>A0A068F8U6_9CAUD</name>
<evidence type="ECO:0000313" key="2">
    <source>
        <dbReference type="Proteomes" id="UP000027491"/>
    </source>
</evidence>
<protein>
    <submittedName>
        <fullName evidence="1">Uncharacterized protein</fullName>
    </submittedName>
</protein>
<gene>
    <name evidence="1" type="primary">116</name>
    <name evidence="1" type="ORF">PBI_GAIA_116</name>
</gene>
<dbReference type="KEGG" id="vg:23679622"/>
<dbReference type="GeneID" id="23679622"/>
<evidence type="ECO:0000313" key="1">
    <source>
        <dbReference type="EMBL" id="AID58935.1"/>
    </source>
</evidence>